<dbReference type="PANTHER" id="PTHR33327">
    <property type="entry name" value="ENDONUCLEASE"/>
    <property type="match status" value="1"/>
</dbReference>
<proteinExistence type="predicted"/>
<feature type="domain" description="DDE Tnp4" evidence="3">
    <location>
        <begin position="310"/>
        <end position="477"/>
    </location>
</feature>
<dbReference type="OrthoDB" id="10049726at2759"/>
<name>A0A4C1ZJW0_EUMVA</name>
<feature type="domain" description="DUF7041" evidence="4">
    <location>
        <begin position="504"/>
        <end position="553"/>
    </location>
</feature>
<evidence type="ECO:0000313" key="6">
    <source>
        <dbReference type="Proteomes" id="UP000299102"/>
    </source>
</evidence>
<evidence type="ECO:0000259" key="3">
    <source>
        <dbReference type="Pfam" id="PF13359"/>
    </source>
</evidence>
<evidence type="ECO:0000313" key="5">
    <source>
        <dbReference type="EMBL" id="GBP86805.1"/>
    </source>
</evidence>
<dbReference type="GO" id="GO:0046872">
    <property type="term" value="F:metal ion binding"/>
    <property type="evidence" value="ECO:0007669"/>
    <property type="project" value="UniProtKB-KW"/>
</dbReference>
<keyword evidence="6" id="KW-1185">Reference proteome</keyword>
<comment type="caution">
    <text evidence="5">The sequence shown here is derived from an EMBL/GenBank/DDBJ whole genome shotgun (WGS) entry which is preliminary data.</text>
</comment>
<dbReference type="Pfam" id="PF23055">
    <property type="entry name" value="DUF7041"/>
    <property type="match status" value="1"/>
</dbReference>
<keyword evidence="2" id="KW-0479">Metal-binding</keyword>
<gene>
    <name evidence="5" type="ORF">EVAR_99885_1</name>
</gene>
<comment type="cofactor">
    <cofactor evidence="1">
        <name>a divalent metal cation</name>
        <dbReference type="ChEBI" id="CHEBI:60240"/>
    </cofactor>
</comment>
<accession>A0A4C1ZJW0</accession>
<dbReference type="EMBL" id="BGZK01001817">
    <property type="protein sequence ID" value="GBP86805.1"/>
    <property type="molecule type" value="Genomic_DNA"/>
</dbReference>
<protein>
    <submittedName>
        <fullName evidence="5">Uncharacterized protein</fullName>
    </submittedName>
</protein>
<dbReference type="AlphaFoldDB" id="A0A4C1ZJW0"/>
<dbReference type="Proteomes" id="UP000299102">
    <property type="component" value="Unassembled WGS sequence"/>
</dbReference>
<dbReference type="Pfam" id="PF13359">
    <property type="entry name" value="DDE_Tnp_4"/>
    <property type="match status" value="1"/>
</dbReference>
<sequence length="649" mass="75353">MEHLCVTCTRSLRRQRVRHEVSRPILEARPRFAEYILEHMRIDQALLNDRQHICHRCWVAATRHEARLNELDMEPQDLPQNPEQPSVDVMSITDYKRSANTSNSCLFPNCRADNLVRVPRFIKSRMLVEYKLYIPPSARICHVHLTSNEWNELEELNNSSFTAEHLKDMLDILRDACQQSRFNFDNIESITTSELHFCTGLNHEEFNRLLEQTPSISQRSQRPKTVLGAYLMKIRTGEPNERLSSRLDMSRRSLERKLELARECLTNEFVPRHLGWDHISREEIVARNSTIPNAIFGVDNEVPPAILICDGTYIYIQKSSNFLFQKQSYSLYKFRNLLKPFLLICTDGYIVDVTGPHAATTSDATIMNAYIENEMNPIHYVLHNNYTFVLDRGFRDAISTLQTWGYQSHMPPTKLRSESQLSTVEANKSRLVTIVRWVVEVVNGWIKRDFKIFRQEYFNRAMTHLFVDIRIAAALLNTFREPVKDHPRAHEIIEVLNRRIHMANSLSKLEHQYASEIRDIIVSPPETGKYDTLKTELVKRLSASQERKIKQLLMHEELGDRKPFQFLCHLKSLAAPTVPEDFIRTIWPIDCRNQRLIDGTTVLSVNAPTQNSGKSISSVGEMRARRGTRIIRNSNWPITIVLARDDAAP</sequence>
<evidence type="ECO:0000256" key="1">
    <source>
        <dbReference type="ARBA" id="ARBA00001968"/>
    </source>
</evidence>
<evidence type="ECO:0000259" key="4">
    <source>
        <dbReference type="Pfam" id="PF23055"/>
    </source>
</evidence>
<dbReference type="InterPro" id="IPR027806">
    <property type="entry name" value="HARBI1_dom"/>
</dbReference>
<dbReference type="InterPro" id="IPR055469">
    <property type="entry name" value="DUF7041"/>
</dbReference>
<dbReference type="PANTHER" id="PTHR33327:SF3">
    <property type="entry name" value="RNA-DIRECTED DNA POLYMERASE"/>
    <property type="match status" value="1"/>
</dbReference>
<organism evidence="5 6">
    <name type="scientific">Eumeta variegata</name>
    <name type="common">Bagworm moth</name>
    <name type="synonym">Eumeta japonica</name>
    <dbReference type="NCBI Taxonomy" id="151549"/>
    <lineage>
        <taxon>Eukaryota</taxon>
        <taxon>Metazoa</taxon>
        <taxon>Ecdysozoa</taxon>
        <taxon>Arthropoda</taxon>
        <taxon>Hexapoda</taxon>
        <taxon>Insecta</taxon>
        <taxon>Pterygota</taxon>
        <taxon>Neoptera</taxon>
        <taxon>Endopterygota</taxon>
        <taxon>Lepidoptera</taxon>
        <taxon>Glossata</taxon>
        <taxon>Ditrysia</taxon>
        <taxon>Tineoidea</taxon>
        <taxon>Psychidae</taxon>
        <taxon>Oiketicinae</taxon>
        <taxon>Eumeta</taxon>
    </lineage>
</organism>
<reference evidence="5 6" key="1">
    <citation type="journal article" date="2019" name="Commun. Biol.">
        <title>The bagworm genome reveals a unique fibroin gene that provides high tensile strength.</title>
        <authorList>
            <person name="Kono N."/>
            <person name="Nakamura H."/>
            <person name="Ohtoshi R."/>
            <person name="Tomita M."/>
            <person name="Numata K."/>
            <person name="Arakawa K."/>
        </authorList>
    </citation>
    <scope>NUCLEOTIDE SEQUENCE [LARGE SCALE GENOMIC DNA]</scope>
</reference>
<evidence type="ECO:0000256" key="2">
    <source>
        <dbReference type="ARBA" id="ARBA00022723"/>
    </source>
</evidence>